<comment type="caution">
    <text evidence="2">The sequence shown here is derived from an EMBL/GenBank/DDBJ whole genome shotgun (WGS) entry which is preliminary data.</text>
</comment>
<feature type="region of interest" description="Disordered" evidence="1">
    <location>
        <begin position="30"/>
        <end position="53"/>
    </location>
</feature>
<keyword evidence="3" id="KW-1185">Reference proteome</keyword>
<feature type="compositionally biased region" description="Basic and acidic residues" evidence="1">
    <location>
        <begin position="30"/>
        <end position="46"/>
    </location>
</feature>
<dbReference type="Proteomes" id="UP001341840">
    <property type="component" value="Unassembled WGS sequence"/>
</dbReference>
<proteinExistence type="predicted"/>
<organism evidence="2 3">
    <name type="scientific">Stylosanthes scabra</name>
    <dbReference type="NCBI Taxonomy" id="79078"/>
    <lineage>
        <taxon>Eukaryota</taxon>
        <taxon>Viridiplantae</taxon>
        <taxon>Streptophyta</taxon>
        <taxon>Embryophyta</taxon>
        <taxon>Tracheophyta</taxon>
        <taxon>Spermatophyta</taxon>
        <taxon>Magnoliopsida</taxon>
        <taxon>eudicotyledons</taxon>
        <taxon>Gunneridae</taxon>
        <taxon>Pentapetalae</taxon>
        <taxon>rosids</taxon>
        <taxon>fabids</taxon>
        <taxon>Fabales</taxon>
        <taxon>Fabaceae</taxon>
        <taxon>Papilionoideae</taxon>
        <taxon>50 kb inversion clade</taxon>
        <taxon>dalbergioids sensu lato</taxon>
        <taxon>Dalbergieae</taxon>
        <taxon>Pterocarpus clade</taxon>
        <taxon>Stylosanthes</taxon>
    </lineage>
</organism>
<dbReference type="EMBL" id="JASCZI010121021">
    <property type="protein sequence ID" value="MED6158959.1"/>
    <property type="molecule type" value="Genomic_DNA"/>
</dbReference>
<evidence type="ECO:0000313" key="2">
    <source>
        <dbReference type="EMBL" id="MED6158959.1"/>
    </source>
</evidence>
<sequence>MQRRQVEFIKKRVLLLEKGLNAEYQKEYFGDPKANEVANEEPKSEPKATNFPSYKLGDTDAQMIDQLPQLKAISAEEISLACDNDPNRSELVHLYNEMCKAVEENPVDRVRASLAREPADVNVAKNFLPLETICEDMQRILTPSQPDQTTADKSKLYSDDCKLDNTVDNESKDMEIELETAKESRTNLEKENGQSPILPGNQENDTEMDESKIEGLNGNTEKSDARVVVLEGLNKPTLNPCHTANSIIVSLLELVLQNQQKDEHSGNDLVARNVNKRCKFNKAST</sequence>
<protein>
    <submittedName>
        <fullName evidence="2">Uncharacterized protein</fullName>
    </submittedName>
</protein>
<evidence type="ECO:0000313" key="3">
    <source>
        <dbReference type="Proteomes" id="UP001341840"/>
    </source>
</evidence>
<evidence type="ECO:0000256" key="1">
    <source>
        <dbReference type="SAM" id="MobiDB-lite"/>
    </source>
</evidence>
<name>A0ABU6UD48_9FABA</name>
<feature type="region of interest" description="Disordered" evidence="1">
    <location>
        <begin position="181"/>
        <end position="206"/>
    </location>
</feature>
<feature type="compositionally biased region" description="Basic and acidic residues" evidence="1">
    <location>
        <begin position="181"/>
        <end position="192"/>
    </location>
</feature>
<reference evidence="2 3" key="1">
    <citation type="journal article" date="2023" name="Plants (Basel)">
        <title>Bridging the Gap: Combining Genomics and Transcriptomics Approaches to Understand Stylosanthes scabra, an Orphan Legume from the Brazilian Caatinga.</title>
        <authorList>
            <person name="Ferreira-Neto J.R.C."/>
            <person name="da Silva M.D."/>
            <person name="Binneck E."/>
            <person name="de Melo N.F."/>
            <person name="da Silva R.H."/>
            <person name="de Melo A.L.T.M."/>
            <person name="Pandolfi V."/>
            <person name="Bustamante F.O."/>
            <person name="Brasileiro-Vidal A.C."/>
            <person name="Benko-Iseppon A.M."/>
        </authorList>
    </citation>
    <scope>NUCLEOTIDE SEQUENCE [LARGE SCALE GENOMIC DNA]</scope>
    <source>
        <tissue evidence="2">Leaves</tissue>
    </source>
</reference>
<gene>
    <name evidence="2" type="ORF">PIB30_037850</name>
</gene>
<accession>A0ABU6UD48</accession>